<feature type="region of interest" description="Disordered" evidence="1">
    <location>
        <begin position="1"/>
        <end position="46"/>
    </location>
</feature>
<dbReference type="EMBL" id="CAUOFW020002646">
    <property type="protein sequence ID" value="CAK9155138.1"/>
    <property type="molecule type" value="Genomic_DNA"/>
</dbReference>
<keyword evidence="3" id="KW-1185">Reference proteome</keyword>
<comment type="caution">
    <text evidence="2">The sequence shown here is derived from an EMBL/GenBank/DDBJ whole genome shotgun (WGS) entry which is preliminary data.</text>
</comment>
<evidence type="ECO:0000313" key="2">
    <source>
        <dbReference type="EMBL" id="CAK9155138.1"/>
    </source>
</evidence>
<accession>A0ABC8SDX5</accession>
<gene>
    <name evidence="2" type="ORF">ILEXP_LOCUS23530</name>
</gene>
<evidence type="ECO:0000313" key="3">
    <source>
        <dbReference type="Proteomes" id="UP001642360"/>
    </source>
</evidence>
<sequence>MTRQALEGEDSRLQGETTTGWAPQAKLPRPWAPFAKAPRGKAPRKVAKSLGHHLSALLLALSIAPI</sequence>
<organism evidence="2 3">
    <name type="scientific">Ilex paraguariensis</name>
    <name type="common">yerba mate</name>
    <dbReference type="NCBI Taxonomy" id="185542"/>
    <lineage>
        <taxon>Eukaryota</taxon>
        <taxon>Viridiplantae</taxon>
        <taxon>Streptophyta</taxon>
        <taxon>Embryophyta</taxon>
        <taxon>Tracheophyta</taxon>
        <taxon>Spermatophyta</taxon>
        <taxon>Magnoliopsida</taxon>
        <taxon>eudicotyledons</taxon>
        <taxon>Gunneridae</taxon>
        <taxon>Pentapetalae</taxon>
        <taxon>asterids</taxon>
        <taxon>campanulids</taxon>
        <taxon>Aquifoliales</taxon>
        <taxon>Aquifoliaceae</taxon>
        <taxon>Ilex</taxon>
    </lineage>
</organism>
<dbReference type="Proteomes" id="UP001642360">
    <property type="component" value="Unassembled WGS sequence"/>
</dbReference>
<dbReference type="AlphaFoldDB" id="A0ABC8SDX5"/>
<evidence type="ECO:0000256" key="1">
    <source>
        <dbReference type="SAM" id="MobiDB-lite"/>
    </source>
</evidence>
<proteinExistence type="predicted"/>
<name>A0ABC8SDX5_9AQUA</name>
<reference evidence="2 3" key="1">
    <citation type="submission" date="2024-02" db="EMBL/GenBank/DDBJ databases">
        <authorList>
            <person name="Vignale AGUSTIN F."/>
            <person name="Sosa J E."/>
            <person name="Modenutti C."/>
        </authorList>
    </citation>
    <scope>NUCLEOTIDE SEQUENCE [LARGE SCALE GENOMIC DNA]</scope>
</reference>
<protein>
    <submittedName>
        <fullName evidence="2">Uncharacterized protein</fullName>
    </submittedName>
</protein>